<dbReference type="Proteomes" id="UP000252199">
    <property type="component" value="Unassembled WGS sequence"/>
</dbReference>
<evidence type="ECO:0000313" key="1">
    <source>
        <dbReference type="EMBL" id="RBM60827.1"/>
    </source>
</evidence>
<dbReference type="RefSeq" id="WP_113611376.1">
    <property type="nucleotide sequence ID" value="NZ_CAWQMY010000028.1"/>
</dbReference>
<comment type="caution">
    <text evidence="1">The sequence shown here is derived from an EMBL/GenBank/DDBJ whole genome shotgun (WGS) entry which is preliminary data.</text>
</comment>
<organism evidence="1 2">
    <name type="scientific">Vibrio paracholerae</name>
    <dbReference type="NCBI Taxonomy" id="650003"/>
    <lineage>
        <taxon>Bacteria</taxon>
        <taxon>Pseudomonadati</taxon>
        <taxon>Pseudomonadota</taxon>
        <taxon>Gammaproteobacteria</taxon>
        <taxon>Vibrionales</taxon>
        <taxon>Vibrionaceae</taxon>
        <taxon>Vibrio</taxon>
    </lineage>
</organism>
<name>A0ABD7FRN0_9VIBR</name>
<reference evidence="1 2" key="1">
    <citation type="submission" date="2018-06" db="EMBL/GenBank/DDBJ databases">
        <title>Draft genome sequences of nine Vibrio sp. clinical isolates from across the United States representing the closest known relative of Vibrio cholerae.</title>
        <authorList>
            <person name="Islam M.T."/>
            <person name="Liang K."/>
            <person name="Im M.S."/>
            <person name="Winkjer J."/>
            <person name="Busby S."/>
            <person name="Batra D."/>
            <person name="Rowe L."/>
            <person name="Tarr C.L."/>
            <person name="Boucher Y."/>
        </authorList>
    </citation>
    <scope>NUCLEOTIDE SEQUENCE [LARGE SCALE GENOMIC DNA]</scope>
    <source>
        <strain evidence="1 2">2017V-1110</strain>
    </source>
</reference>
<dbReference type="AlphaFoldDB" id="A0ABD7FRN0"/>
<proteinExistence type="predicted"/>
<evidence type="ECO:0000313" key="2">
    <source>
        <dbReference type="Proteomes" id="UP000252199"/>
    </source>
</evidence>
<sequence length="289" mass="33341">MDHILAHIKTRAKKRIFKLVSDQSLFDTVTVDLNACIPYNPDHNLDEDSWFKIEGFSQKEFCIELLKKDYDSKDYNDLTKANFAKISYLFAIQGNDFYFQKITPSLFVKRKTLVFGEAAEIEKSQTRLVINALPDALYFKTADTLIFKNLATISSIFKGIDELYKEATKEEVEQFLDSQFIELGNDYNVDNVSKPNRKRIGLAMATLDAMSADDKANMLDYIDDYCGEQKLKFDKENQKFEISTDDELKLLLYGIEQRFYTTPFGKEKRLANSVTAMEKNSPLLITYEG</sequence>
<dbReference type="EMBL" id="QKKU01000123">
    <property type="protein sequence ID" value="RBM60827.1"/>
    <property type="molecule type" value="Genomic_DNA"/>
</dbReference>
<protein>
    <submittedName>
        <fullName evidence="1">ATP F0F1 synthase synthase</fullName>
    </submittedName>
</protein>
<gene>
    <name evidence="1" type="ORF">DLR72_17545</name>
</gene>
<accession>A0ABD7FRN0</accession>